<evidence type="ECO:0000313" key="2">
    <source>
        <dbReference type="EMBL" id="OIP37430.1"/>
    </source>
</evidence>
<name>A0A1J5E285_9BACT</name>
<dbReference type="SUPFAM" id="SSF81593">
    <property type="entry name" value="Nucleotidyltransferase substrate binding subunit/domain"/>
    <property type="match status" value="1"/>
</dbReference>
<dbReference type="Gene3D" id="1.20.120.330">
    <property type="entry name" value="Nucleotidyltransferases domain 2"/>
    <property type="match status" value="1"/>
</dbReference>
<dbReference type="InterPro" id="IPR007842">
    <property type="entry name" value="HEPN_dom"/>
</dbReference>
<comment type="caution">
    <text evidence="2">The sequence shown here is derived from an EMBL/GenBank/DDBJ whole genome shotgun (WGS) entry which is preliminary data.</text>
</comment>
<feature type="domain" description="HEPN" evidence="1">
    <location>
        <begin position="12"/>
        <end position="120"/>
    </location>
</feature>
<dbReference type="SMART" id="SM00748">
    <property type="entry name" value="HEPN"/>
    <property type="match status" value="1"/>
</dbReference>
<organism evidence="2 3">
    <name type="scientific">Candidatus Desantisbacteria bacterium CG2_30_40_21</name>
    <dbReference type="NCBI Taxonomy" id="1817895"/>
    <lineage>
        <taxon>Bacteria</taxon>
        <taxon>Candidatus Desantisiibacteriota</taxon>
    </lineage>
</organism>
<reference evidence="2 3" key="1">
    <citation type="journal article" date="2016" name="Environ. Microbiol.">
        <title>Genomic resolution of a cold subsurface aquifer community provides metabolic insights for novel microbes adapted to high CO concentrations.</title>
        <authorList>
            <person name="Probst A.J."/>
            <person name="Castelle C.J."/>
            <person name="Singh A."/>
            <person name="Brown C.T."/>
            <person name="Anantharaman K."/>
            <person name="Sharon I."/>
            <person name="Hug L.A."/>
            <person name="Burstein D."/>
            <person name="Emerson J.B."/>
            <person name="Thomas B.C."/>
            <person name="Banfield J.F."/>
        </authorList>
    </citation>
    <scope>NUCLEOTIDE SEQUENCE [LARGE SCALE GENOMIC DNA]</scope>
    <source>
        <strain evidence="2">CG2_30_40_21</strain>
    </source>
</reference>
<dbReference type="AlphaFoldDB" id="A0A1J5E285"/>
<dbReference type="PROSITE" id="PS50910">
    <property type="entry name" value="HEPN"/>
    <property type="match status" value="1"/>
</dbReference>
<dbReference type="STRING" id="1817895.AUJ95_08150"/>
<evidence type="ECO:0000259" key="1">
    <source>
        <dbReference type="PROSITE" id="PS50910"/>
    </source>
</evidence>
<sequence>MPDRGRIAKEWFDRAEHDIDGAEILFESEHYTDTIAVLIHQAAEKYLKGFLLFNGWRLKKTHDLEELIIEAMAFFPDFEYYLDFARKTTAYYVEERYPPGPTIEYPRKEIKESLDIANEMINKIKEVIK</sequence>
<proteinExistence type="predicted"/>
<evidence type="ECO:0000313" key="3">
    <source>
        <dbReference type="Proteomes" id="UP000183085"/>
    </source>
</evidence>
<dbReference type="Proteomes" id="UP000183085">
    <property type="component" value="Unassembled WGS sequence"/>
</dbReference>
<protein>
    <recommendedName>
        <fullName evidence="1">HEPN domain-containing protein</fullName>
    </recommendedName>
</protein>
<accession>A0A1J5E285</accession>
<gene>
    <name evidence="2" type="ORF">AUJ95_08150</name>
</gene>
<dbReference type="Pfam" id="PF05168">
    <property type="entry name" value="HEPN"/>
    <property type="match status" value="1"/>
</dbReference>
<dbReference type="EMBL" id="MNYI01000210">
    <property type="protein sequence ID" value="OIP37430.1"/>
    <property type="molecule type" value="Genomic_DNA"/>
</dbReference>